<dbReference type="OrthoDB" id="9803751at2"/>
<gene>
    <name evidence="8" type="primary">atsA_26</name>
    <name evidence="8" type="ORF">ElP_59320</name>
</gene>
<proteinExistence type="inferred from homology"/>
<feature type="region of interest" description="Disordered" evidence="5">
    <location>
        <begin position="274"/>
        <end position="319"/>
    </location>
</feature>
<evidence type="ECO:0000313" key="8">
    <source>
        <dbReference type="EMBL" id="QDV37985.1"/>
    </source>
</evidence>
<feature type="chain" id="PRO_5022097604" evidence="6">
    <location>
        <begin position="28"/>
        <end position="466"/>
    </location>
</feature>
<dbReference type="PANTHER" id="PTHR42693:SF53">
    <property type="entry name" value="ENDO-4-O-SULFATASE"/>
    <property type="match status" value="1"/>
</dbReference>
<dbReference type="InterPro" id="IPR050738">
    <property type="entry name" value="Sulfatase"/>
</dbReference>
<dbReference type="PANTHER" id="PTHR42693">
    <property type="entry name" value="ARYLSULFATASE FAMILY MEMBER"/>
    <property type="match status" value="1"/>
</dbReference>
<dbReference type="GO" id="GO:0004065">
    <property type="term" value="F:arylsulfatase activity"/>
    <property type="evidence" value="ECO:0007669"/>
    <property type="project" value="UniProtKB-EC"/>
</dbReference>
<dbReference type="InterPro" id="IPR017850">
    <property type="entry name" value="Alkaline_phosphatase_core_sf"/>
</dbReference>
<dbReference type="GO" id="GO:0046872">
    <property type="term" value="F:metal ion binding"/>
    <property type="evidence" value="ECO:0007669"/>
    <property type="project" value="UniProtKB-KW"/>
</dbReference>
<feature type="signal peptide" evidence="6">
    <location>
        <begin position="1"/>
        <end position="27"/>
    </location>
</feature>
<evidence type="ECO:0000256" key="1">
    <source>
        <dbReference type="ARBA" id="ARBA00008779"/>
    </source>
</evidence>
<dbReference type="Gene3D" id="3.40.720.10">
    <property type="entry name" value="Alkaline Phosphatase, subunit A"/>
    <property type="match status" value="1"/>
</dbReference>
<evidence type="ECO:0000256" key="2">
    <source>
        <dbReference type="ARBA" id="ARBA00022723"/>
    </source>
</evidence>
<keyword evidence="3 8" id="KW-0378">Hydrolase</keyword>
<dbReference type="Proteomes" id="UP000317835">
    <property type="component" value="Chromosome"/>
</dbReference>
<keyword evidence="4" id="KW-0106">Calcium</keyword>
<feature type="domain" description="Sulfatase N-terminal" evidence="7">
    <location>
        <begin position="33"/>
        <end position="356"/>
    </location>
</feature>
<evidence type="ECO:0000256" key="3">
    <source>
        <dbReference type="ARBA" id="ARBA00022801"/>
    </source>
</evidence>
<dbReference type="PROSITE" id="PS00149">
    <property type="entry name" value="SULFATASE_2"/>
    <property type="match status" value="1"/>
</dbReference>
<dbReference type="EMBL" id="CP036426">
    <property type="protein sequence ID" value="QDV37985.1"/>
    <property type="molecule type" value="Genomic_DNA"/>
</dbReference>
<dbReference type="RefSeq" id="WP_145276155.1">
    <property type="nucleotide sequence ID" value="NZ_CP036426.1"/>
</dbReference>
<keyword evidence="9" id="KW-1185">Reference proteome</keyword>
<name>A0A518HAU8_9BACT</name>
<accession>A0A518HAU8</accession>
<evidence type="ECO:0000256" key="5">
    <source>
        <dbReference type="SAM" id="MobiDB-lite"/>
    </source>
</evidence>
<sequence length="466" mass="51271" precursor="true">MTRIANSKATLAALLLALLGPSNQAEGQDQAPPNIVVFLADDLGWGDLACYGNPVMKTPNLDRFASQGVRFTQCYAACGVCSPSRSAILTGRTPYRNGVFRWISEGHEVHLRTSEVTSAELLKGRGYQTCHVGKWHLNGLFNSPEQPQPDAHGFDHWLATQNNADPSHKDPTNFVRNGDPVGPMEGFSAPLVVGEAIDWLRDARDGDAPFYLQVWTHEPHLPIESDPRFMAPYEEYTDQPGVLQHHGNVSQLDHAFGLLMEELDRQGLSDSTLVLFTSDNGPEGTGEGDPDDPGSQRDRTRGSTGGLRGRKRDDFEGGIRVPGIARWPGRIEPGTVSDVPVIGSDIFATVCEVADVPLPDDRTIDGASMVPAFSGEPIERSVPMYWRTHISSPDSRVAMREGDWKVVGNVDLTEFLLFNLADDPEETTDLSDRHPDRSREMAERLVRLNASVLGDGPDWWKKEASR</sequence>
<dbReference type="SUPFAM" id="SSF53649">
    <property type="entry name" value="Alkaline phosphatase-like"/>
    <property type="match status" value="1"/>
</dbReference>
<dbReference type="PROSITE" id="PS00523">
    <property type="entry name" value="SULFATASE_1"/>
    <property type="match status" value="1"/>
</dbReference>
<dbReference type="Pfam" id="PF00884">
    <property type="entry name" value="Sulfatase"/>
    <property type="match status" value="1"/>
</dbReference>
<dbReference type="InterPro" id="IPR024607">
    <property type="entry name" value="Sulfatase_CS"/>
</dbReference>
<dbReference type="AlphaFoldDB" id="A0A518HAU8"/>
<reference evidence="8 9" key="1">
    <citation type="submission" date="2019-02" db="EMBL/GenBank/DDBJ databases">
        <title>Deep-cultivation of Planctomycetes and their phenomic and genomic characterization uncovers novel biology.</title>
        <authorList>
            <person name="Wiegand S."/>
            <person name="Jogler M."/>
            <person name="Boedeker C."/>
            <person name="Pinto D."/>
            <person name="Vollmers J."/>
            <person name="Rivas-Marin E."/>
            <person name="Kohn T."/>
            <person name="Peeters S.H."/>
            <person name="Heuer A."/>
            <person name="Rast P."/>
            <person name="Oberbeckmann S."/>
            <person name="Bunk B."/>
            <person name="Jeske O."/>
            <person name="Meyerdierks A."/>
            <person name="Storesund J.E."/>
            <person name="Kallscheuer N."/>
            <person name="Luecker S."/>
            <person name="Lage O.M."/>
            <person name="Pohl T."/>
            <person name="Merkel B.J."/>
            <person name="Hornburger P."/>
            <person name="Mueller R.-W."/>
            <person name="Bruemmer F."/>
            <person name="Labrenz M."/>
            <person name="Spormann A.M."/>
            <person name="Op den Camp H."/>
            <person name="Overmann J."/>
            <person name="Amann R."/>
            <person name="Jetten M.S.M."/>
            <person name="Mascher T."/>
            <person name="Medema M.H."/>
            <person name="Devos D.P."/>
            <person name="Kaster A.-K."/>
            <person name="Ovreas L."/>
            <person name="Rohde M."/>
            <person name="Galperin M.Y."/>
            <person name="Jogler C."/>
        </authorList>
    </citation>
    <scope>NUCLEOTIDE SEQUENCE [LARGE SCALE GENOMIC DNA]</scope>
    <source>
        <strain evidence="8 9">ElP</strain>
    </source>
</reference>
<comment type="similarity">
    <text evidence="1">Belongs to the sulfatase family.</text>
</comment>
<keyword evidence="2" id="KW-0479">Metal-binding</keyword>
<evidence type="ECO:0000259" key="7">
    <source>
        <dbReference type="Pfam" id="PF00884"/>
    </source>
</evidence>
<keyword evidence="6" id="KW-0732">Signal</keyword>
<evidence type="ECO:0000313" key="9">
    <source>
        <dbReference type="Proteomes" id="UP000317835"/>
    </source>
</evidence>
<dbReference type="Gene3D" id="3.30.1120.10">
    <property type="match status" value="1"/>
</dbReference>
<protein>
    <submittedName>
        <fullName evidence="8">Arylsulfatase</fullName>
        <ecNumber evidence="8">3.1.6.1</ecNumber>
    </submittedName>
</protein>
<evidence type="ECO:0000256" key="4">
    <source>
        <dbReference type="ARBA" id="ARBA00022837"/>
    </source>
</evidence>
<organism evidence="8 9">
    <name type="scientific">Tautonia plasticadhaerens</name>
    <dbReference type="NCBI Taxonomy" id="2527974"/>
    <lineage>
        <taxon>Bacteria</taxon>
        <taxon>Pseudomonadati</taxon>
        <taxon>Planctomycetota</taxon>
        <taxon>Planctomycetia</taxon>
        <taxon>Isosphaerales</taxon>
        <taxon>Isosphaeraceae</taxon>
        <taxon>Tautonia</taxon>
    </lineage>
</organism>
<evidence type="ECO:0000256" key="6">
    <source>
        <dbReference type="SAM" id="SignalP"/>
    </source>
</evidence>
<dbReference type="EC" id="3.1.6.1" evidence="8"/>
<dbReference type="InterPro" id="IPR000917">
    <property type="entry name" value="Sulfatase_N"/>
</dbReference>
<dbReference type="KEGG" id="tpla:ElP_59320"/>